<organism evidence="2 3">
    <name type="scientific">Streptomyces xiangluensis</name>
    <dbReference type="NCBI Taxonomy" id="2665720"/>
    <lineage>
        <taxon>Bacteria</taxon>
        <taxon>Bacillati</taxon>
        <taxon>Actinomycetota</taxon>
        <taxon>Actinomycetes</taxon>
        <taxon>Kitasatosporales</taxon>
        <taxon>Streptomycetaceae</taxon>
        <taxon>Streptomyces</taxon>
    </lineage>
</organism>
<evidence type="ECO:0000313" key="2">
    <source>
        <dbReference type="EMBL" id="MFC4467462.1"/>
    </source>
</evidence>
<name>A0ABV8YSA9_9ACTN</name>
<dbReference type="Proteomes" id="UP001596012">
    <property type="component" value="Unassembled WGS sequence"/>
</dbReference>
<reference evidence="3" key="1">
    <citation type="journal article" date="2019" name="Int. J. Syst. Evol. Microbiol.">
        <title>The Global Catalogue of Microorganisms (GCM) 10K type strain sequencing project: providing services to taxonomists for standard genome sequencing and annotation.</title>
        <authorList>
            <consortium name="The Broad Institute Genomics Platform"/>
            <consortium name="The Broad Institute Genome Sequencing Center for Infectious Disease"/>
            <person name="Wu L."/>
            <person name="Ma J."/>
        </authorList>
    </citation>
    <scope>NUCLEOTIDE SEQUENCE [LARGE SCALE GENOMIC DNA]</scope>
    <source>
        <strain evidence="3">DT43</strain>
    </source>
</reference>
<evidence type="ECO:0000256" key="1">
    <source>
        <dbReference type="SAM" id="MobiDB-lite"/>
    </source>
</evidence>
<accession>A0ABV8YSA9</accession>
<proteinExistence type="predicted"/>
<keyword evidence="3" id="KW-1185">Reference proteome</keyword>
<gene>
    <name evidence="2" type="ORF">ACFPH6_23525</name>
</gene>
<dbReference type="EMBL" id="JBHSFG010000039">
    <property type="protein sequence ID" value="MFC4467462.1"/>
    <property type="molecule type" value="Genomic_DNA"/>
</dbReference>
<sequence>MTRIEGSSAIPHQPQQQAMTLDELLDRSALQRERVATATGQIDRCESLTAARQNLLDVAADREDLVDELNQTDLFDLPNNETLRVDLEDAWDASAASDRNYADWAREAQDEGCPGGGPAPRTAAHRAAQSTDELATESKEAFVELWNPIASSYGLAERSERVI</sequence>
<evidence type="ECO:0000313" key="3">
    <source>
        <dbReference type="Proteomes" id="UP001596012"/>
    </source>
</evidence>
<comment type="caution">
    <text evidence="2">The sequence shown here is derived from an EMBL/GenBank/DDBJ whole genome shotgun (WGS) entry which is preliminary data.</text>
</comment>
<protein>
    <submittedName>
        <fullName evidence="2">Uncharacterized protein</fullName>
    </submittedName>
</protein>
<feature type="region of interest" description="Disordered" evidence="1">
    <location>
        <begin position="102"/>
        <end position="137"/>
    </location>
</feature>
<dbReference type="RefSeq" id="WP_386344797.1">
    <property type="nucleotide sequence ID" value="NZ_JBHSFG010000039.1"/>
</dbReference>